<dbReference type="Proteomes" id="UP000046947">
    <property type="component" value="Unassembled WGS sequence"/>
</dbReference>
<name>A0A654TLB6_MYCTX</name>
<evidence type="ECO:0000313" key="5">
    <source>
        <dbReference type="Proteomes" id="UP000048289"/>
    </source>
</evidence>
<sequence length="53" mass="5486">MSVLTAARFTAHTKHYRVVSKPAALVHGMFVALPAATADAYATTEAVNVVATG</sequence>
<protein>
    <submittedName>
        <fullName evidence="2">PE family protein</fullName>
    </submittedName>
</protein>
<organism evidence="2 5">
    <name type="scientific">Mycobacterium tuberculosis</name>
    <dbReference type="NCBI Taxonomy" id="1773"/>
    <lineage>
        <taxon>Bacteria</taxon>
        <taxon>Bacillati</taxon>
        <taxon>Actinomycetota</taxon>
        <taxon>Actinomycetes</taxon>
        <taxon>Mycobacteriales</taxon>
        <taxon>Mycobacteriaceae</taxon>
        <taxon>Mycobacterium</taxon>
        <taxon>Mycobacterium tuberculosis complex</taxon>
    </lineage>
</organism>
<accession>A0A654TLB6</accession>
<feature type="domain" description="PE" evidence="1">
    <location>
        <begin position="2"/>
        <end position="48"/>
    </location>
</feature>
<dbReference type="InterPro" id="IPR000084">
    <property type="entry name" value="PE-PGRS_N"/>
</dbReference>
<evidence type="ECO:0000313" key="3">
    <source>
        <dbReference type="EMBL" id="CFE92022.1"/>
    </source>
</evidence>
<evidence type="ECO:0000313" key="4">
    <source>
        <dbReference type="Proteomes" id="UP000046947"/>
    </source>
</evidence>
<evidence type="ECO:0000259" key="1">
    <source>
        <dbReference type="Pfam" id="PF00934"/>
    </source>
</evidence>
<dbReference type="Proteomes" id="UP000048289">
    <property type="component" value="Unassembled WGS sequence"/>
</dbReference>
<evidence type="ECO:0000313" key="2">
    <source>
        <dbReference type="EMBL" id="CFE49817.1"/>
    </source>
</evidence>
<dbReference type="AlphaFoldDB" id="A0A654TLB6"/>
<dbReference type="Pfam" id="PF00934">
    <property type="entry name" value="PE"/>
    <property type="match status" value="1"/>
</dbReference>
<proteinExistence type="predicted"/>
<gene>
    <name evidence="2" type="primary">PE7</name>
    <name evidence="2" type="ORF">ERS007681_04708</name>
    <name evidence="3" type="ORF">ERS007688_04767</name>
</gene>
<dbReference type="EMBL" id="CFOH01001825">
    <property type="protein sequence ID" value="CFE92022.1"/>
    <property type="molecule type" value="Genomic_DNA"/>
</dbReference>
<dbReference type="EMBL" id="CFOE01001318">
    <property type="protein sequence ID" value="CFE49817.1"/>
    <property type="molecule type" value="Genomic_DNA"/>
</dbReference>
<dbReference type="Gene3D" id="1.10.287.850">
    <property type="entry name" value="HP0062-like domain"/>
    <property type="match status" value="1"/>
</dbReference>
<reference evidence="4 5" key="1">
    <citation type="submission" date="2015-03" db="EMBL/GenBank/DDBJ databases">
        <authorList>
            <consortium name="Pathogen Informatics"/>
        </authorList>
    </citation>
    <scope>NUCLEOTIDE SEQUENCE [LARGE SCALE GENOMIC DNA]</scope>
    <source>
        <strain evidence="2 5">G09901357</strain>
        <strain evidence="3 4">H09601792</strain>
    </source>
</reference>